<sequence>MGSSIDMSTLFSLTSRTALITGGGSGIGSYIAHAFAQVGCTRVYITGRRLSALAQTAAAYPEVIVPIQGDVSTKEGSLAIAKAFEEAEHARLGGGEGTRVVLDVLVNNAGISRGDGFWEAGACAEAVSAALLQASDEDWAQTFAINVSAIQWMSAALLPYLVHSGAQSPGRASIINNTSVAALTARLPAHVYATSKAAAESLTQNLANKLTPLGVRVNSIAFGPLPSEMDNPQNPNSIISRAAGRVPVGRVGNEEDAAGAAVYLASRAGGFVTGACLKVGQRDGGGSWESAITVCSELLESLLHVAEMEGLPGNIRLAIIDECNKGDGRDDGMVTCDLGAIAYKVKYGATESLKTRIMTQPFLHEKAGLEPAKRMRIPKIIDRFEDEGEDGTKQTYVVMDLIKFVTVPLEEMEARVEAALGWLSSVQAPDKHELGPLGGAQIRHRLFNEGEAPKLFVTVKELESYLNKALRRTVNFGGSHQKVDLKKELRIFTQGDVDDSHFGVDEQGLTVIMGFDSISFLPQSFGAYALDQSDSFAHLLGRFQWPTSNLDSMVEIGILLGMTAPSSLELIDKKKAKKASSSRREGGRS</sequence>
<proteinExistence type="predicted"/>
<evidence type="ECO:0000313" key="1">
    <source>
        <dbReference type="EMBL" id="KAI0028871.1"/>
    </source>
</evidence>
<name>A0ACB8QAP0_9AGAM</name>
<comment type="caution">
    <text evidence="1">The sequence shown here is derived from an EMBL/GenBank/DDBJ whole genome shotgun (WGS) entry which is preliminary data.</text>
</comment>
<accession>A0ACB8QAP0</accession>
<dbReference type="EMBL" id="MU273716">
    <property type="protein sequence ID" value="KAI0028871.1"/>
    <property type="molecule type" value="Genomic_DNA"/>
</dbReference>
<keyword evidence="2" id="KW-1185">Reference proteome</keyword>
<reference evidence="1" key="2">
    <citation type="journal article" date="2022" name="New Phytol.">
        <title>Evolutionary transition to the ectomycorrhizal habit in the genomes of a hyperdiverse lineage of mushroom-forming fungi.</title>
        <authorList>
            <person name="Looney B."/>
            <person name="Miyauchi S."/>
            <person name="Morin E."/>
            <person name="Drula E."/>
            <person name="Courty P.E."/>
            <person name="Kohler A."/>
            <person name="Kuo A."/>
            <person name="LaButti K."/>
            <person name="Pangilinan J."/>
            <person name="Lipzen A."/>
            <person name="Riley R."/>
            <person name="Andreopoulos W."/>
            <person name="He G."/>
            <person name="Johnson J."/>
            <person name="Nolan M."/>
            <person name="Tritt A."/>
            <person name="Barry K.W."/>
            <person name="Grigoriev I.V."/>
            <person name="Nagy L.G."/>
            <person name="Hibbett D."/>
            <person name="Henrissat B."/>
            <person name="Matheny P.B."/>
            <person name="Labbe J."/>
            <person name="Martin F.M."/>
        </authorList>
    </citation>
    <scope>NUCLEOTIDE SEQUENCE</scope>
    <source>
        <strain evidence="1">EC-137</strain>
    </source>
</reference>
<protein>
    <submittedName>
        <fullName evidence="1">Uncharacterized protein</fullName>
    </submittedName>
</protein>
<dbReference type="Proteomes" id="UP000814128">
    <property type="component" value="Unassembled WGS sequence"/>
</dbReference>
<gene>
    <name evidence="1" type="ORF">K488DRAFT_73422</name>
</gene>
<evidence type="ECO:0000313" key="2">
    <source>
        <dbReference type="Proteomes" id="UP000814128"/>
    </source>
</evidence>
<reference evidence="1" key="1">
    <citation type="submission" date="2021-02" db="EMBL/GenBank/DDBJ databases">
        <authorList>
            <consortium name="DOE Joint Genome Institute"/>
            <person name="Ahrendt S."/>
            <person name="Looney B.P."/>
            <person name="Miyauchi S."/>
            <person name="Morin E."/>
            <person name="Drula E."/>
            <person name="Courty P.E."/>
            <person name="Chicoki N."/>
            <person name="Fauchery L."/>
            <person name="Kohler A."/>
            <person name="Kuo A."/>
            <person name="Labutti K."/>
            <person name="Pangilinan J."/>
            <person name="Lipzen A."/>
            <person name="Riley R."/>
            <person name="Andreopoulos W."/>
            <person name="He G."/>
            <person name="Johnson J."/>
            <person name="Barry K.W."/>
            <person name="Grigoriev I.V."/>
            <person name="Nagy L."/>
            <person name="Hibbett D."/>
            <person name="Henrissat B."/>
            <person name="Matheny P.B."/>
            <person name="Labbe J."/>
            <person name="Martin F."/>
        </authorList>
    </citation>
    <scope>NUCLEOTIDE SEQUENCE</scope>
    <source>
        <strain evidence="1">EC-137</strain>
    </source>
</reference>
<organism evidence="1 2">
    <name type="scientific">Vararia minispora EC-137</name>
    <dbReference type="NCBI Taxonomy" id="1314806"/>
    <lineage>
        <taxon>Eukaryota</taxon>
        <taxon>Fungi</taxon>
        <taxon>Dikarya</taxon>
        <taxon>Basidiomycota</taxon>
        <taxon>Agaricomycotina</taxon>
        <taxon>Agaricomycetes</taxon>
        <taxon>Russulales</taxon>
        <taxon>Lachnocladiaceae</taxon>
        <taxon>Vararia</taxon>
    </lineage>
</organism>